<dbReference type="EMBL" id="HACA01026282">
    <property type="protein sequence ID" value="CDW43643.1"/>
    <property type="molecule type" value="Transcribed_RNA"/>
</dbReference>
<dbReference type="AlphaFoldDB" id="A0A0K2UZF4"/>
<sequence>PLTFLRRNPITGNKDYLNQINKDPHSTNCKSLLESVSIIEVRICS</sequence>
<organism evidence="1">
    <name type="scientific">Lepeophtheirus salmonis</name>
    <name type="common">Salmon louse</name>
    <name type="synonym">Caligus salmonis</name>
    <dbReference type="NCBI Taxonomy" id="72036"/>
    <lineage>
        <taxon>Eukaryota</taxon>
        <taxon>Metazoa</taxon>
        <taxon>Ecdysozoa</taxon>
        <taxon>Arthropoda</taxon>
        <taxon>Crustacea</taxon>
        <taxon>Multicrustacea</taxon>
        <taxon>Hexanauplia</taxon>
        <taxon>Copepoda</taxon>
        <taxon>Siphonostomatoida</taxon>
        <taxon>Caligidae</taxon>
        <taxon>Lepeophtheirus</taxon>
    </lineage>
</organism>
<evidence type="ECO:0000313" key="1">
    <source>
        <dbReference type="EMBL" id="CDW43643.1"/>
    </source>
</evidence>
<proteinExistence type="predicted"/>
<reference evidence="1" key="1">
    <citation type="submission" date="2014-05" db="EMBL/GenBank/DDBJ databases">
        <authorList>
            <person name="Chronopoulou M."/>
        </authorList>
    </citation>
    <scope>NUCLEOTIDE SEQUENCE</scope>
    <source>
        <tissue evidence="1">Whole organism</tissue>
    </source>
</reference>
<accession>A0A0K2UZF4</accession>
<protein>
    <submittedName>
        <fullName evidence="1">Uncharacterized protein</fullName>
    </submittedName>
</protein>
<name>A0A0K2UZF4_LEPSM</name>
<feature type="non-terminal residue" evidence="1">
    <location>
        <position position="1"/>
    </location>
</feature>